<dbReference type="Proteomes" id="UP001148838">
    <property type="component" value="Unassembled WGS sequence"/>
</dbReference>
<keyword evidence="2" id="KW-1185">Reference proteome</keyword>
<reference evidence="1 2" key="1">
    <citation type="journal article" date="2022" name="Allergy">
        <title>Genome assembly and annotation of Periplaneta americana reveal a comprehensive cockroach allergen profile.</title>
        <authorList>
            <person name="Wang L."/>
            <person name="Xiong Q."/>
            <person name="Saelim N."/>
            <person name="Wang L."/>
            <person name="Nong W."/>
            <person name="Wan A.T."/>
            <person name="Shi M."/>
            <person name="Liu X."/>
            <person name="Cao Q."/>
            <person name="Hui J.H.L."/>
            <person name="Sookrung N."/>
            <person name="Leung T.F."/>
            <person name="Tungtrongchitr A."/>
            <person name="Tsui S.K.W."/>
        </authorList>
    </citation>
    <scope>NUCLEOTIDE SEQUENCE [LARGE SCALE GENOMIC DNA]</scope>
    <source>
        <strain evidence="1">PWHHKU_190912</strain>
    </source>
</reference>
<name>A0ABQ8TAZ0_PERAM</name>
<comment type="caution">
    <text evidence="1">The sequence shown here is derived from an EMBL/GenBank/DDBJ whole genome shotgun (WGS) entry which is preliminary data.</text>
</comment>
<evidence type="ECO:0000313" key="1">
    <source>
        <dbReference type="EMBL" id="KAJ4443699.1"/>
    </source>
</evidence>
<sequence length="222" mass="24374">MWEDNIKIDLRDVGYDCRDWINLAQDRDRSGLCEGGNESPGSLKAISSTLKKSPGRNSIALRLSEATVRSRALRLLSLGPFEGVIARELLMQLVCIDMTTTLAVARQIDGVGGVLTHIAETSGISCFTIANASLQTELNVYRSECAPSIMAVDIGHTPTYICLTWSQATKGNIEGGRFDPVLWIEFGVAQWLERLVRRTKDPGSIPAPERILSANTENLDRI</sequence>
<accession>A0ABQ8TAZ0</accession>
<proteinExistence type="predicted"/>
<evidence type="ECO:0000313" key="2">
    <source>
        <dbReference type="Proteomes" id="UP001148838"/>
    </source>
</evidence>
<protein>
    <submittedName>
        <fullName evidence="1">Uncharacterized protein</fullName>
    </submittedName>
</protein>
<dbReference type="EMBL" id="JAJSOF020000013">
    <property type="protein sequence ID" value="KAJ4443699.1"/>
    <property type="molecule type" value="Genomic_DNA"/>
</dbReference>
<organism evidence="1 2">
    <name type="scientific">Periplaneta americana</name>
    <name type="common">American cockroach</name>
    <name type="synonym">Blatta americana</name>
    <dbReference type="NCBI Taxonomy" id="6978"/>
    <lineage>
        <taxon>Eukaryota</taxon>
        <taxon>Metazoa</taxon>
        <taxon>Ecdysozoa</taxon>
        <taxon>Arthropoda</taxon>
        <taxon>Hexapoda</taxon>
        <taxon>Insecta</taxon>
        <taxon>Pterygota</taxon>
        <taxon>Neoptera</taxon>
        <taxon>Polyneoptera</taxon>
        <taxon>Dictyoptera</taxon>
        <taxon>Blattodea</taxon>
        <taxon>Blattoidea</taxon>
        <taxon>Blattidae</taxon>
        <taxon>Blattinae</taxon>
        <taxon>Periplaneta</taxon>
    </lineage>
</organism>
<gene>
    <name evidence="1" type="ORF">ANN_05374</name>
</gene>